<dbReference type="Proteomes" id="UP000054144">
    <property type="component" value="Unassembled WGS sequence"/>
</dbReference>
<name>A0A0D7A5H1_9AGAR</name>
<feature type="transmembrane region" description="Helical" evidence="1">
    <location>
        <begin position="206"/>
        <end position="239"/>
    </location>
</feature>
<dbReference type="Pfam" id="PF20152">
    <property type="entry name" value="DUF6534"/>
    <property type="match status" value="1"/>
</dbReference>
<accession>A0A0D7A5H1</accession>
<feature type="transmembrane region" description="Helical" evidence="1">
    <location>
        <begin position="20"/>
        <end position="42"/>
    </location>
</feature>
<dbReference type="OrthoDB" id="3263055at2759"/>
<dbReference type="PANTHER" id="PTHR40465">
    <property type="entry name" value="CHROMOSOME 1, WHOLE GENOME SHOTGUN SEQUENCE"/>
    <property type="match status" value="1"/>
</dbReference>
<gene>
    <name evidence="3" type="ORF">FISHEDRAFT_48246</name>
</gene>
<evidence type="ECO:0000313" key="4">
    <source>
        <dbReference type="Proteomes" id="UP000054144"/>
    </source>
</evidence>
<evidence type="ECO:0000313" key="3">
    <source>
        <dbReference type="EMBL" id="KIY45955.1"/>
    </source>
</evidence>
<sequence>MSATAAPTQHLVIDNTMGAAVIGSVCAAALWGVTCVQTWYYFSRYGNDTMYIKALVLLCWVCDTVHQALITHTVYFYVICNYDNPSALADMTWCVLRILSGFIGLMVQGFLTMRVWRCNNFCFSISQCARLTAVLRSVACSVAFTIESLQLTTWVQLNHLKGLSMTVNVLAAIGDVVIAGSLCFYLHRSRTGFKRSDTMISKLILFAVSTGLLTSVCAIASLISIAVWGGTLIYVAFYFRYSNSLLATLNARNGIRGLIDDPESLSFSLQSRSKSVHRTVNTSNGTGISIQISTVQDVNREETTAHDSVSVRCLDASLYATDSESC</sequence>
<proteinExistence type="predicted"/>
<feature type="transmembrane region" description="Helical" evidence="1">
    <location>
        <begin position="54"/>
        <end position="78"/>
    </location>
</feature>
<dbReference type="EMBL" id="KN882045">
    <property type="protein sequence ID" value="KIY45955.1"/>
    <property type="molecule type" value="Genomic_DNA"/>
</dbReference>
<evidence type="ECO:0000256" key="1">
    <source>
        <dbReference type="SAM" id="Phobius"/>
    </source>
</evidence>
<feature type="transmembrane region" description="Helical" evidence="1">
    <location>
        <begin position="128"/>
        <end position="146"/>
    </location>
</feature>
<keyword evidence="1" id="KW-0472">Membrane</keyword>
<feature type="domain" description="DUF6534" evidence="2">
    <location>
        <begin position="171"/>
        <end position="253"/>
    </location>
</feature>
<evidence type="ECO:0000259" key="2">
    <source>
        <dbReference type="Pfam" id="PF20152"/>
    </source>
</evidence>
<feature type="transmembrane region" description="Helical" evidence="1">
    <location>
        <begin position="166"/>
        <end position="186"/>
    </location>
</feature>
<keyword evidence="1" id="KW-0812">Transmembrane</keyword>
<keyword evidence="4" id="KW-1185">Reference proteome</keyword>
<organism evidence="3 4">
    <name type="scientific">Fistulina hepatica ATCC 64428</name>
    <dbReference type="NCBI Taxonomy" id="1128425"/>
    <lineage>
        <taxon>Eukaryota</taxon>
        <taxon>Fungi</taxon>
        <taxon>Dikarya</taxon>
        <taxon>Basidiomycota</taxon>
        <taxon>Agaricomycotina</taxon>
        <taxon>Agaricomycetes</taxon>
        <taxon>Agaricomycetidae</taxon>
        <taxon>Agaricales</taxon>
        <taxon>Fistulinaceae</taxon>
        <taxon>Fistulina</taxon>
    </lineage>
</organism>
<dbReference type="PANTHER" id="PTHR40465:SF1">
    <property type="entry name" value="DUF6534 DOMAIN-CONTAINING PROTEIN"/>
    <property type="match status" value="1"/>
</dbReference>
<protein>
    <recommendedName>
        <fullName evidence="2">DUF6534 domain-containing protein</fullName>
    </recommendedName>
</protein>
<feature type="transmembrane region" description="Helical" evidence="1">
    <location>
        <begin position="98"/>
        <end position="116"/>
    </location>
</feature>
<dbReference type="AlphaFoldDB" id="A0A0D7A5H1"/>
<dbReference type="InterPro" id="IPR045339">
    <property type="entry name" value="DUF6534"/>
</dbReference>
<keyword evidence="1" id="KW-1133">Transmembrane helix</keyword>
<reference evidence="3 4" key="1">
    <citation type="journal article" date="2015" name="Fungal Genet. Biol.">
        <title>Evolution of novel wood decay mechanisms in Agaricales revealed by the genome sequences of Fistulina hepatica and Cylindrobasidium torrendii.</title>
        <authorList>
            <person name="Floudas D."/>
            <person name="Held B.W."/>
            <person name="Riley R."/>
            <person name="Nagy L.G."/>
            <person name="Koehler G."/>
            <person name="Ransdell A.S."/>
            <person name="Younus H."/>
            <person name="Chow J."/>
            <person name="Chiniquy J."/>
            <person name="Lipzen A."/>
            <person name="Tritt A."/>
            <person name="Sun H."/>
            <person name="Haridas S."/>
            <person name="LaButti K."/>
            <person name="Ohm R.A."/>
            <person name="Kues U."/>
            <person name="Blanchette R.A."/>
            <person name="Grigoriev I.V."/>
            <person name="Minto R.E."/>
            <person name="Hibbett D.S."/>
        </authorList>
    </citation>
    <scope>NUCLEOTIDE SEQUENCE [LARGE SCALE GENOMIC DNA]</scope>
    <source>
        <strain evidence="3 4">ATCC 64428</strain>
    </source>
</reference>